<evidence type="ECO:0000313" key="2">
    <source>
        <dbReference type="Proteomes" id="UP000322699"/>
    </source>
</evidence>
<dbReference type="OrthoDB" id="2041998at2"/>
<reference evidence="1 2" key="1">
    <citation type="submission" date="2019-08" db="EMBL/GenBank/DDBJ databases">
        <title>Deep-cultivation of Planctomycetes and their phenomic and genomic characterization uncovers novel biology.</title>
        <authorList>
            <person name="Wiegand S."/>
            <person name="Jogler M."/>
            <person name="Boedeker C."/>
            <person name="Pinto D."/>
            <person name="Vollmers J."/>
            <person name="Rivas-Marin E."/>
            <person name="Kohn T."/>
            <person name="Peeters S.H."/>
            <person name="Heuer A."/>
            <person name="Rast P."/>
            <person name="Oberbeckmann S."/>
            <person name="Bunk B."/>
            <person name="Jeske O."/>
            <person name="Meyerdierks A."/>
            <person name="Storesund J.E."/>
            <person name="Kallscheuer N."/>
            <person name="Luecker S."/>
            <person name="Lage O.M."/>
            <person name="Pohl T."/>
            <person name="Merkel B.J."/>
            <person name="Hornburger P."/>
            <person name="Mueller R.-W."/>
            <person name="Bruemmer F."/>
            <person name="Labrenz M."/>
            <person name="Spormann A.M."/>
            <person name="Op Den Camp H."/>
            <person name="Overmann J."/>
            <person name="Amann R."/>
            <person name="Jetten M.S.M."/>
            <person name="Mascher T."/>
            <person name="Medema M.H."/>
            <person name="Devos D.P."/>
            <person name="Kaster A.-K."/>
            <person name="Ovreas L."/>
            <person name="Rohde M."/>
            <person name="Galperin M.Y."/>
            <person name="Jogler C."/>
        </authorList>
    </citation>
    <scope>NUCLEOTIDE SEQUENCE [LARGE SCALE GENOMIC DNA]</scope>
    <source>
        <strain evidence="1 2">LF1</strain>
    </source>
</reference>
<name>A0A5B1CEV2_9BACT</name>
<dbReference type="EMBL" id="VRLW01000001">
    <property type="protein sequence ID" value="KAA1258742.1"/>
    <property type="molecule type" value="Genomic_DNA"/>
</dbReference>
<keyword evidence="2" id="KW-1185">Reference proteome</keyword>
<gene>
    <name evidence="1" type="ORF">LF1_12650</name>
</gene>
<dbReference type="AlphaFoldDB" id="A0A5B1CEV2"/>
<evidence type="ECO:0000313" key="1">
    <source>
        <dbReference type="EMBL" id="KAA1258742.1"/>
    </source>
</evidence>
<sequence length="422" mass="46690">MMFGLFQSRSPLATSQRVDLQWLMRRSRETFGDEAFHRNQVIRSVDEIQFDDSSVESKLQTIANSLSPRFDFGAGPLQWNVSNAEHFDEPVVYQSDENQAAIATVNAAAVKDDLQAIMTVANTLARHAWQHRRQRDLDVQPQTTSLLPIIVGLGVLASKASLLDKQWTTVGWSGWSLSRSGYYNTMEIGYAMALIDRIAKRVTNPNGKKPNWLRSLRLDSRSVYKQASRSFKKSDAAGEPLLFDADRIPSQKSNPQELAAWLAGQDPDFALAAAIVACNVACKLDNTSEIVIDAAMKATQRNDVELVAKAAEVLGHASPSNGSVKERLKDLARHRSPLVTLAAMKSAIQVGLPHSEFLSPAKRLLGAESFDLMPVLDWIQCGGRQCSELKPILLEHLEDAKRFNHATAMEALTHCIAQIESD</sequence>
<dbReference type="SUPFAM" id="SSF48371">
    <property type="entry name" value="ARM repeat"/>
    <property type="match status" value="1"/>
</dbReference>
<protein>
    <recommendedName>
        <fullName evidence="3">HEAT repeat protein</fullName>
    </recommendedName>
</protein>
<comment type="caution">
    <text evidence="1">The sequence shown here is derived from an EMBL/GenBank/DDBJ whole genome shotgun (WGS) entry which is preliminary data.</text>
</comment>
<accession>A0A5B1CEV2</accession>
<dbReference type="InterPro" id="IPR016024">
    <property type="entry name" value="ARM-type_fold"/>
</dbReference>
<dbReference type="Proteomes" id="UP000322699">
    <property type="component" value="Unassembled WGS sequence"/>
</dbReference>
<dbReference type="RefSeq" id="WP_068266750.1">
    <property type="nucleotide sequence ID" value="NZ_LWSK01000129.1"/>
</dbReference>
<proteinExistence type="predicted"/>
<evidence type="ECO:0008006" key="3">
    <source>
        <dbReference type="Google" id="ProtNLM"/>
    </source>
</evidence>
<organism evidence="1 2">
    <name type="scientific">Rubripirellula obstinata</name>
    <dbReference type="NCBI Taxonomy" id="406547"/>
    <lineage>
        <taxon>Bacteria</taxon>
        <taxon>Pseudomonadati</taxon>
        <taxon>Planctomycetota</taxon>
        <taxon>Planctomycetia</taxon>
        <taxon>Pirellulales</taxon>
        <taxon>Pirellulaceae</taxon>
        <taxon>Rubripirellula</taxon>
    </lineage>
</organism>